<dbReference type="RefSeq" id="WP_344005151.1">
    <property type="nucleotide sequence ID" value="NZ_BAAAMY010000002.1"/>
</dbReference>
<name>A0ABN2P8C6_9ACTN</name>
<keyword evidence="3" id="KW-1185">Reference proteome</keyword>
<organism evidence="2 3">
    <name type="scientific">Nocardioides lentus</name>
    <dbReference type="NCBI Taxonomy" id="338077"/>
    <lineage>
        <taxon>Bacteria</taxon>
        <taxon>Bacillati</taxon>
        <taxon>Actinomycetota</taxon>
        <taxon>Actinomycetes</taxon>
        <taxon>Propionibacteriales</taxon>
        <taxon>Nocardioidaceae</taxon>
        <taxon>Nocardioides</taxon>
    </lineage>
</organism>
<protein>
    <submittedName>
        <fullName evidence="2">Uncharacterized protein</fullName>
    </submittedName>
</protein>
<evidence type="ECO:0000313" key="3">
    <source>
        <dbReference type="Proteomes" id="UP001501612"/>
    </source>
</evidence>
<dbReference type="EMBL" id="BAAAMY010000002">
    <property type="protein sequence ID" value="GAA1912302.1"/>
    <property type="molecule type" value="Genomic_DNA"/>
</dbReference>
<sequence length="133" mass="13807">MRGPDDGPADAPEPPDPSGEPVGDLGEEAAKLLAVLAGWTRAVDEHVATGAPECQWCPVCRVVHAVRTTRPEVREHLAAAAGSLLQAASGLLASAAEPPEAPDRSRRPGEDPAGAVDEDGLEHIDLDDPEGER</sequence>
<feature type="compositionally biased region" description="Basic and acidic residues" evidence="1">
    <location>
        <begin position="101"/>
        <end position="110"/>
    </location>
</feature>
<reference evidence="2 3" key="1">
    <citation type="journal article" date="2019" name="Int. J. Syst. Evol. Microbiol.">
        <title>The Global Catalogue of Microorganisms (GCM) 10K type strain sequencing project: providing services to taxonomists for standard genome sequencing and annotation.</title>
        <authorList>
            <consortium name="The Broad Institute Genomics Platform"/>
            <consortium name="The Broad Institute Genome Sequencing Center for Infectious Disease"/>
            <person name="Wu L."/>
            <person name="Ma J."/>
        </authorList>
    </citation>
    <scope>NUCLEOTIDE SEQUENCE [LARGE SCALE GENOMIC DNA]</scope>
    <source>
        <strain evidence="2 3">JCM 14046</strain>
    </source>
</reference>
<gene>
    <name evidence="2" type="ORF">GCM10009737_12260</name>
</gene>
<evidence type="ECO:0000256" key="1">
    <source>
        <dbReference type="SAM" id="MobiDB-lite"/>
    </source>
</evidence>
<proteinExistence type="predicted"/>
<evidence type="ECO:0000313" key="2">
    <source>
        <dbReference type="EMBL" id="GAA1912302.1"/>
    </source>
</evidence>
<feature type="region of interest" description="Disordered" evidence="1">
    <location>
        <begin position="90"/>
        <end position="133"/>
    </location>
</feature>
<comment type="caution">
    <text evidence="2">The sequence shown here is derived from an EMBL/GenBank/DDBJ whole genome shotgun (WGS) entry which is preliminary data.</text>
</comment>
<dbReference type="Proteomes" id="UP001501612">
    <property type="component" value="Unassembled WGS sequence"/>
</dbReference>
<accession>A0ABN2P8C6</accession>
<feature type="compositionally biased region" description="Basic and acidic residues" evidence="1">
    <location>
        <begin position="121"/>
        <end position="133"/>
    </location>
</feature>
<feature type="region of interest" description="Disordered" evidence="1">
    <location>
        <begin position="1"/>
        <end position="26"/>
    </location>
</feature>